<reference evidence="3 4" key="1">
    <citation type="submission" date="2015-09" db="EMBL/GenBank/DDBJ databases">
        <title>Identification and resolution of microdiversity through metagenomic sequencing of parallel consortia.</title>
        <authorList>
            <person name="Nelson W.C."/>
            <person name="Romine M.F."/>
            <person name="Lindemann S.R."/>
        </authorList>
    </citation>
    <scope>NUCLEOTIDE SEQUENCE [LARGE SCALE GENOMIC DNA]</scope>
    <source>
        <strain evidence="3">Ana</strain>
    </source>
</reference>
<comment type="caution">
    <text evidence="3">The sequence shown here is derived from an EMBL/GenBank/DDBJ whole genome shotgun (WGS) entry which is preliminary data.</text>
</comment>
<dbReference type="Gene3D" id="2.160.20.10">
    <property type="entry name" value="Single-stranded right-handed beta-helix, Pectin lyase-like"/>
    <property type="match status" value="3"/>
</dbReference>
<dbReference type="AlphaFoldDB" id="A0A0P7YNH7"/>
<dbReference type="STRING" id="1666911.HLUCCA11_23895"/>
<gene>
    <name evidence="3" type="ORF">HLUCCA11_23895</name>
</gene>
<dbReference type="NCBIfam" id="TIGR01901">
    <property type="entry name" value="adhes_NPXG"/>
    <property type="match status" value="1"/>
</dbReference>
<dbReference type="EMBL" id="LJZR01000108">
    <property type="protein sequence ID" value="KPQ31363.1"/>
    <property type="molecule type" value="Genomic_DNA"/>
</dbReference>
<evidence type="ECO:0000259" key="2">
    <source>
        <dbReference type="SMART" id="SM00912"/>
    </source>
</evidence>
<dbReference type="InterPro" id="IPR011050">
    <property type="entry name" value="Pectin_lyase_fold/virulence"/>
</dbReference>
<dbReference type="InterPro" id="IPR008638">
    <property type="entry name" value="FhaB/CdiA-like_TPS"/>
</dbReference>
<sequence>MTCQLKLQSTASLLQSVRHIGSYFTVISGLIASPALAQSISIDGTTSTQLNGGISCSGNCSITGGLRDGAGSGPNLFHSFSNFNVETGSTVTFTDPGVTNIFSRVTSTSTSNINGMLRVDGAASLFLLNANGIFFGNNAQLDIQGSFLSSTANTLLFEGDTHFSTTSSALPSLLTVNVPLGLQFGSNPNPIVIQGSGHNLTYSSRDFTIGRGISTTGLTAANGQALAFLGGGVTIQGGNLIADSGNLTVGSLGDNAYVPFTSTASGWNFDYSETTNFKDITLSQQASLDVSGNDAGLIHLQGRQINISEGSAMIAKVLANGNGQIAINASESLNLTGVNLSATQRMPTGVYVEIASAAVGDNNSQISVATPALTLTAGAQIGLSMAGSGSSGSVDIAASNITVDGGSNATPSGLFAAVLPVFGPPPGATGQGGNLNINGGLNINGRQLSADRLSVTNGAVVSAETYGAGNAGQLHINAKDIEVLGFNAGGPSSLLSASRVPSIPPLPSGSGNGGEINILTERLVVAEGGQVSVATNSPSKAGNINIQASESVELRGAVERGRSGVFALARVSSGEGGNIVITTDQLSLSEGATINASNFSSTASGPPPGTGPAGDIQIVASEITLKDDSLITTNTVAGDRANITLQSDSLILRRSSNITTNAAGTATGGNITINTGSLIALENSDITANATDNFGGRIIVTAETILGTAYREQLTPESDITASSALGPAFNGSVELNSPSVEPTDGLTKLPERLAAANQIVAACEKLDSNTFVATGRGGLPEDASQIMTDQSIWNDFRLIENADRLVEHKSNIAKVDNEVTDRANSRSNSHSTEKTSAVAEAQTWSINHEGEVVLGVYTETSIAPQSIASCLSSSQSELGRT</sequence>
<dbReference type="PATRIC" id="fig|1666911.3.peg.1118"/>
<proteinExistence type="predicted"/>
<feature type="domain" description="Filamentous haemagglutinin FhaB/tRNA nuclease CdiA-like TPS" evidence="2">
    <location>
        <begin position="46"/>
        <end position="158"/>
    </location>
</feature>
<evidence type="ECO:0000313" key="3">
    <source>
        <dbReference type="EMBL" id="KPQ31363.1"/>
    </source>
</evidence>
<organism evidence="3 4">
    <name type="scientific">Phormidesmis priestleyi Ana</name>
    <dbReference type="NCBI Taxonomy" id="1666911"/>
    <lineage>
        <taxon>Bacteria</taxon>
        <taxon>Bacillati</taxon>
        <taxon>Cyanobacteriota</taxon>
        <taxon>Cyanophyceae</taxon>
        <taxon>Leptolyngbyales</taxon>
        <taxon>Leptolyngbyaceae</taxon>
        <taxon>Phormidesmis</taxon>
    </lineage>
</organism>
<evidence type="ECO:0000256" key="1">
    <source>
        <dbReference type="SAM" id="MobiDB-lite"/>
    </source>
</evidence>
<evidence type="ECO:0000313" key="4">
    <source>
        <dbReference type="Proteomes" id="UP000050465"/>
    </source>
</evidence>
<dbReference type="SMART" id="SM00912">
    <property type="entry name" value="Haemagg_act"/>
    <property type="match status" value="1"/>
</dbReference>
<accession>A0A0P7YNH7</accession>
<dbReference type="Pfam" id="PF05860">
    <property type="entry name" value="TPS"/>
    <property type="match status" value="1"/>
</dbReference>
<protein>
    <submittedName>
        <fullName evidence="3">Large exoproteins involved in heme utilization or adhesion</fullName>
    </submittedName>
</protein>
<dbReference type="InterPro" id="IPR012334">
    <property type="entry name" value="Pectin_lyas_fold"/>
</dbReference>
<name>A0A0P7YNH7_9CYAN</name>
<dbReference type="Proteomes" id="UP000050465">
    <property type="component" value="Unassembled WGS sequence"/>
</dbReference>
<dbReference type="SUPFAM" id="SSF51126">
    <property type="entry name" value="Pectin lyase-like"/>
    <property type="match status" value="2"/>
</dbReference>
<feature type="region of interest" description="Disordered" evidence="1">
    <location>
        <begin position="817"/>
        <end position="837"/>
    </location>
</feature>